<reference evidence="2 3" key="1">
    <citation type="submission" date="2016-11" db="EMBL/GenBank/DDBJ databases">
        <authorList>
            <person name="Jaros S."/>
            <person name="Januszkiewicz K."/>
            <person name="Wedrychowicz H."/>
        </authorList>
    </citation>
    <scope>NUCLEOTIDE SEQUENCE [LARGE SCALE GENOMIC DNA]</scope>
    <source>
        <strain evidence="2 3">DSM 19557</strain>
    </source>
</reference>
<evidence type="ECO:0000313" key="2">
    <source>
        <dbReference type="EMBL" id="SHK25658.1"/>
    </source>
</evidence>
<dbReference type="Proteomes" id="UP000189810">
    <property type="component" value="Chromosome I"/>
</dbReference>
<keyword evidence="1" id="KW-0472">Membrane</keyword>
<dbReference type="AlphaFoldDB" id="A0A1M6QZZ8"/>
<dbReference type="EMBL" id="LT670846">
    <property type="protein sequence ID" value="SHK25658.1"/>
    <property type="molecule type" value="Genomic_DNA"/>
</dbReference>
<accession>A0A1M6QZZ8</accession>
<keyword evidence="3" id="KW-1185">Reference proteome</keyword>
<sequence length="203" mass="22463">MKSNTVLSLILVILGMALSVLGSISAFTLYANNKLKKVNTNFAKYMLDVYSGASSVKLPYEDINIFVLRDNTGKVIATLNTINTLDIQAFTYTQQKSTAAVFSVYTKSFSIGEFTNVLMDNPAWTGIFFSGFILLALGLFNLVSRSDQIKVETERKLLSDEYIINKLKALRLTIGTAKLLPEESLQEAKKILDDILKSVGGRQ</sequence>
<evidence type="ECO:0000313" key="3">
    <source>
        <dbReference type="Proteomes" id="UP000189810"/>
    </source>
</evidence>
<feature type="transmembrane region" description="Helical" evidence="1">
    <location>
        <begin position="123"/>
        <end position="143"/>
    </location>
</feature>
<dbReference type="OrthoDB" id="13298at2"/>
<dbReference type="RefSeq" id="WP_079653628.1">
    <property type="nucleotide sequence ID" value="NZ_LT670846.1"/>
</dbReference>
<name>A0A1M6QZZ8_9AQUI</name>
<organism evidence="2 3">
    <name type="scientific">Thermocrinis minervae</name>
    <dbReference type="NCBI Taxonomy" id="381751"/>
    <lineage>
        <taxon>Bacteria</taxon>
        <taxon>Pseudomonadati</taxon>
        <taxon>Aquificota</taxon>
        <taxon>Aquificia</taxon>
        <taxon>Aquificales</taxon>
        <taxon>Aquificaceae</taxon>
        <taxon>Thermocrinis</taxon>
    </lineage>
</organism>
<keyword evidence="1" id="KW-1133">Transmembrane helix</keyword>
<keyword evidence="1" id="KW-0812">Transmembrane</keyword>
<protein>
    <submittedName>
        <fullName evidence="2">Uncharacterized protein</fullName>
    </submittedName>
</protein>
<proteinExistence type="predicted"/>
<evidence type="ECO:0000256" key="1">
    <source>
        <dbReference type="SAM" id="Phobius"/>
    </source>
</evidence>
<dbReference type="STRING" id="381751.SAMN05444391_0459"/>
<gene>
    <name evidence="2" type="ORF">SAMN05444391_0459</name>
</gene>